<organism evidence="1 2">
    <name type="scientific">Candidatus Nealsonbacteria bacterium CG23_combo_of_CG06-09_8_20_14_all_40_13</name>
    <dbReference type="NCBI Taxonomy" id="1974724"/>
    <lineage>
        <taxon>Bacteria</taxon>
        <taxon>Candidatus Nealsoniibacteriota</taxon>
    </lineage>
</organism>
<accession>A0A2G9YT52</accession>
<dbReference type="SUPFAM" id="SSF111331">
    <property type="entry name" value="NAD kinase/diacylglycerol kinase-like"/>
    <property type="match status" value="1"/>
</dbReference>
<dbReference type="Proteomes" id="UP000231567">
    <property type="component" value="Unassembled WGS sequence"/>
</dbReference>
<proteinExistence type="predicted"/>
<evidence type="ECO:0000313" key="2">
    <source>
        <dbReference type="Proteomes" id="UP000231567"/>
    </source>
</evidence>
<dbReference type="AlphaFoldDB" id="A0A2G9YT52"/>
<sequence length="245" mass="27638">MYYYIMEQPNSLSERKRQQKIKDILSDLGIAGEIVTPSPARSVDELTEIGISKGYSTIVAIGDERHTSKILSNILGKDIVLGLVPLDEPMLSDLIGAPTIEDACQTLKYRKLRTLDIAKIEPKKYFLTKATISNAKIFKAKIKSPNFLIETPASQICIFRDLEIIISDQSRGKNFFKKFFLWLFGKKEKDIYSSRFKGKKLLIETTQSMPVKVGNEAIAKTPISIRLLPEALKIIVSRANIKTKE</sequence>
<evidence type="ECO:0000313" key="1">
    <source>
        <dbReference type="EMBL" id="PIP21691.1"/>
    </source>
</evidence>
<name>A0A2G9YT52_9BACT</name>
<comment type="caution">
    <text evidence="1">The sequence shown here is derived from an EMBL/GenBank/DDBJ whole genome shotgun (WGS) entry which is preliminary data.</text>
</comment>
<evidence type="ECO:0008006" key="3">
    <source>
        <dbReference type="Google" id="ProtNLM"/>
    </source>
</evidence>
<protein>
    <recommendedName>
        <fullName evidence="3">DAGKc domain-containing protein</fullName>
    </recommendedName>
</protein>
<gene>
    <name evidence="1" type="ORF">COX39_01675</name>
</gene>
<dbReference type="InterPro" id="IPR016064">
    <property type="entry name" value="NAD/diacylglycerol_kinase_sf"/>
</dbReference>
<dbReference type="EMBL" id="PCRM01000025">
    <property type="protein sequence ID" value="PIP21691.1"/>
    <property type="molecule type" value="Genomic_DNA"/>
</dbReference>
<reference evidence="1 2" key="1">
    <citation type="submission" date="2017-09" db="EMBL/GenBank/DDBJ databases">
        <title>Depth-based differentiation of microbial function through sediment-hosted aquifers and enrichment of novel symbionts in the deep terrestrial subsurface.</title>
        <authorList>
            <person name="Probst A.J."/>
            <person name="Ladd B."/>
            <person name="Jarett J.K."/>
            <person name="Geller-Mcgrath D.E."/>
            <person name="Sieber C.M."/>
            <person name="Emerson J.B."/>
            <person name="Anantharaman K."/>
            <person name="Thomas B.C."/>
            <person name="Malmstrom R."/>
            <person name="Stieglmeier M."/>
            <person name="Klingl A."/>
            <person name="Woyke T."/>
            <person name="Ryan C.M."/>
            <person name="Banfield J.F."/>
        </authorList>
    </citation>
    <scope>NUCLEOTIDE SEQUENCE [LARGE SCALE GENOMIC DNA]</scope>
    <source>
        <strain evidence="1">CG23_combo_of_CG06-09_8_20_14_all_40_13</strain>
    </source>
</reference>